<evidence type="ECO:0000313" key="1">
    <source>
        <dbReference type="EMBL" id="MCS3921031.1"/>
    </source>
</evidence>
<accession>A0ABT2ESU7</accession>
<protein>
    <submittedName>
        <fullName evidence="1">CMP-2-keto-3-deoxyoctulosonic acid synthetase</fullName>
    </submittedName>
</protein>
<organism evidence="1 2">
    <name type="scientific">Candidatus Fervidibacter sacchari</name>
    <dbReference type="NCBI Taxonomy" id="1448929"/>
    <lineage>
        <taxon>Bacteria</taxon>
        <taxon>Candidatus Fervidibacterota</taxon>
        <taxon>Candidatus Fervidibacter</taxon>
    </lineage>
</organism>
<gene>
    <name evidence="1" type="ORF">M2350_003472</name>
</gene>
<dbReference type="RefSeq" id="WP_259101749.1">
    <property type="nucleotide sequence ID" value="NZ_CP130454.1"/>
</dbReference>
<dbReference type="InterPro" id="IPR029044">
    <property type="entry name" value="Nucleotide-diphossugar_trans"/>
</dbReference>
<keyword evidence="2" id="KW-1185">Reference proteome</keyword>
<sequence length="58" mass="6755">MRFPGLHGTPLFADPTLKMTTPIADKGKYRNSNVVKVVTDREWFAFYFSRSPLFFKAR</sequence>
<name>A0ABT2ESU7_9BACT</name>
<proteinExistence type="predicted"/>
<evidence type="ECO:0000313" key="2">
    <source>
        <dbReference type="Proteomes" id="UP001204798"/>
    </source>
</evidence>
<dbReference type="EMBL" id="JANUCP010000008">
    <property type="protein sequence ID" value="MCS3921031.1"/>
    <property type="molecule type" value="Genomic_DNA"/>
</dbReference>
<dbReference type="Proteomes" id="UP001204798">
    <property type="component" value="Unassembled WGS sequence"/>
</dbReference>
<dbReference type="Gene3D" id="3.90.550.10">
    <property type="entry name" value="Spore Coat Polysaccharide Biosynthesis Protein SpsA, Chain A"/>
    <property type="match status" value="1"/>
</dbReference>
<comment type="caution">
    <text evidence="1">The sequence shown here is derived from an EMBL/GenBank/DDBJ whole genome shotgun (WGS) entry which is preliminary data.</text>
</comment>
<reference evidence="1 2" key="1">
    <citation type="submission" date="2022-08" db="EMBL/GenBank/DDBJ databases">
        <title>Bacterial and archaeal communities from various locations to study Microbial Dark Matter (Phase II).</title>
        <authorList>
            <person name="Stepanauskas R."/>
        </authorList>
    </citation>
    <scope>NUCLEOTIDE SEQUENCE [LARGE SCALE GENOMIC DNA]</scope>
    <source>
        <strain evidence="1 2">PD1</strain>
    </source>
</reference>